<dbReference type="PROSITE" id="PS01136">
    <property type="entry name" value="UPF0034"/>
    <property type="match status" value="1"/>
</dbReference>
<dbReference type="GeneID" id="77848372"/>
<comment type="cofactor">
    <cofactor evidence="1 7 9">
        <name>FMN</name>
        <dbReference type="ChEBI" id="CHEBI:58210"/>
    </cofactor>
</comment>
<proteinExistence type="inferred from homology"/>
<organism evidence="11 12">
    <name type="scientific">Barnesiella intestinihominis YIT 11860</name>
    <dbReference type="NCBI Taxonomy" id="742726"/>
    <lineage>
        <taxon>Bacteria</taxon>
        <taxon>Pseudomonadati</taxon>
        <taxon>Bacteroidota</taxon>
        <taxon>Bacteroidia</taxon>
        <taxon>Bacteroidales</taxon>
        <taxon>Barnesiellaceae</taxon>
        <taxon>Barnesiella</taxon>
    </lineage>
</organism>
<feature type="binding site" evidence="9">
    <location>
        <position position="134"/>
    </location>
    <ligand>
        <name>FMN</name>
        <dbReference type="ChEBI" id="CHEBI:58210"/>
    </ligand>
</feature>
<reference evidence="11 12" key="1">
    <citation type="submission" date="2012-08" db="EMBL/GenBank/DDBJ databases">
        <title>The Genome Sequence of Barnesiella intestinihominis YIT 11860.</title>
        <authorList>
            <consortium name="The Broad Institute Genome Sequencing Platform"/>
            <person name="Earl A."/>
            <person name="Ward D."/>
            <person name="Feldgarden M."/>
            <person name="Gevers D."/>
            <person name="Morotomi M."/>
            <person name="Walker B."/>
            <person name="Young S.K."/>
            <person name="Zeng Q."/>
            <person name="Gargeya S."/>
            <person name="Fitzgerald M."/>
            <person name="Haas B."/>
            <person name="Abouelleil A."/>
            <person name="Alvarado L."/>
            <person name="Arachchi H.M."/>
            <person name="Berlin A.M."/>
            <person name="Chapman S.B."/>
            <person name="Goldberg J."/>
            <person name="Griggs A."/>
            <person name="Gujja S."/>
            <person name="Hansen M."/>
            <person name="Howarth C."/>
            <person name="Imamovic A."/>
            <person name="Larimer J."/>
            <person name="McCowen C."/>
            <person name="Montmayeur A."/>
            <person name="Murphy C."/>
            <person name="Neiman D."/>
            <person name="Pearson M."/>
            <person name="Priest M."/>
            <person name="Roberts A."/>
            <person name="Saif S."/>
            <person name="Shea T."/>
            <person name="Sisk P."/>
            <person name="Sykes S."/>
            <person name="Wortman J."/>
            <person name="Nusbaum C."/>
            <person name="Birren B."/>
        </authorList>
    </citation>
    <scope>NUCLEOTIDE SEQUENCE [LARGE SCALE GENOMIC DNA]</scope>
    <source>
        <strain evidence="11 12">YIT 11860</strain>
    </source>
</reference>
<dbReference type="PANTHER" id="PTHR45846:SF1">
    <property type="entry name" value="TRNA-DIHYDROURIDINE(47) SYNTHASE [NAD(P)(+)]-LIKE"/>
    <property type="match status" value="1"/>
</dbReference>
<dbReference type="AlphaFoldDB" id="K0WZP5"/>
<keyword evidence="12" id="KW-1185">Reference proteome</keyword>
<keyword evidence="2 7" id="KW-0285">Flavoprotein</keyword>
<keyword evidence="5" id="KW-0521">NADP</keyword>
<comment type="similarity">
    <text evidence="7">Belongs to the dus family.</text>
</comment>
<feature type="binding site" evidence="9">
    <location>
        <position position="163"/>
    </location>
    <ligand>
        <name>FMN</name>
        <dbReference type="ChEBI" id="CHEBI:58210"/>
    </ligand>
</feature>
<feature type="active site" description="Proton donor" evidence="8">
    <location>
        <position position="95"/>
    </location>
</feature>
<evidence type="ECO:0000313" key="12">
    <source>
        <dbReference type="Proteomes" id="UP000006044"/>
    </source>
</evidence>
<dbReference type="GO" id="GO:0017150">
    <property type="term" value="F:tRNA dihydrouridine synthase activity"/>
    <property type="evidence" value="ECO:0007669"/>
    <property type="project" value="InterPro"/>
</dbReference>
<evidence type="ECO:0000256" key="2">
    <source>
        <dbReference type="ARBA" id="ARBA00022630"/>
    </source>
</evidence>
<evidence type="ECO:0000256" key="3">
    <source>
        <dbReference type="ARBA" id="ARBA00022643"/>
    </source>
</evidence>
<evidence type="ECO:0000313" key="11">
    <source>
        <dbReference type="EMBL" id="EJZ64592.1"/>
    </source>
</evidence>
<evidence type="ECO:0000256" key="1">
    <source>
        <dbReference type="ARBA" id="ARBA00001917"/>
    </source>
</evidence>
<evidence type="ECO:0000256" key="6">
    <source>
        <dbReference type="ARBA" id="ARBA00023002"/>
    </source>
</evidence>
<evidence type="ECO:0000256" key="9">
    <source>
        <dbReference type="PIRSR" id="PIRSR006621-2"/>
    </source>
</evidence>
<dbReference type="InterPro" id="IPR013785">
    <property type="entry name" value="Aldolase_TIM"/>
</dbReference>
<evidence type="ECO:0000256" key="5">
    <source>
        <dbReference type="ARBA" id="ARBA00022857"/>
    </source>
</evidence>
<dbReference type="GO" id="GO:0003723">
    <property type="term" value="F:RNA binding"/>
    <property type="evidence" value="ECO:0007669"/>
    <property type="project" value="TreeGrafter"/>
</dbReference>
<dbReference type="PATRIC" id="fig|742726.3.peg.1142"/>
<dbReference type="PANTHER" id="PTHR45846">
    <property type="entry name" value="TRNA-DIHYDROURIDINE(47) SYNTHASE [NAD(P)(+)]-LIKE"/>
    <property type="match status" value="1"/>
</dbReference>
<accession>K0WZP5</accession>
<feature type="binding site" evidence="9">
    <location>
        <position position="65"/>
    </location>
    <ligand>
        <name>FMN</name>
        <dbReference type="ChEBI" id="CHEBI:58210"/>
    </ligand>
</feature>
<evidence type="ECO:0000256" key="7">
    <source>
        <dbReference type="PIRNR" id="PIRNR006621"/>
    </source>
</evidence>
<dbReference type="RefSeq" id="WP_008861560.1">
    <property type="nucleotide sequence ID" value="NZ_JH815204.1"/>
</dbReference>
<feature type="domain" description="DUS-like FMN-binding" evidence="10">
    <location>
        <begin position="7"/>
        <end position="296"/>
    </location>
</feature>
<evidence type="ECO:0000256" key="8">
    <source>
        <dbReference type="PIRSR" id="PIRSR006621-1"/>
    </source>
</evidence>
<dbReference type="SUPFAM" id="SSF51395">
    <property type="entry name" value="FMN-linked oxidoreductases"/>
    <property type="match status" value="1"/>
</dbReference>
<dbReference type="Proteomes" id="UP000006044">
    <property type="component" value="Unassembled WGS sequence"/>
</dbReference>
<keyword evidence="9" id="KW-0547">Nucleotide-binding</keyword>
<dbReference type="InterPro" id="IPR018517">
    <property type="entry name" value="tRNA_hU_synthase_CS"/>
</dbReference>
<dbReference type="Gene3D" id="3.20.20.70">
    <property type="entry name" value="Aldolase class I"/>
    <property type="match status" value="1"/>
</dbReference>
<dbReference type="eggNOG" id="COG0042">
    <property type="taxonomic scope" value="Bacteria"/>
</dbReference>
<dbReference type="OrthoDB" id="9764501at2"/>
<keyword evidence="3 7" id="KW-0288">FMN</keyword>
<dbReference type="HOGENOM" id="CLU_013299_6_0_10"/>
<dbReference type="EC" id="1.3.1.-" evidence="7"/>
<dbReference type="InterPro" id="IPR035587">
    <property type="entry name" value="DUS-like_FMN-bd"/>
</dbReference>
<comment type="function">
    <text evidence="7">Catalyzes the synthesis of 5,6-dihydrouridine (D), a modified base found in the D-loop of most tRNAs, via the reduction of the C5-C6 double bond in target uridines.</text>
</comment>
<name>K0WZP5_9BACT</name>
<dbReference type="Pfam" id="PF01207">
    <property type="entry name" value="Dus"/>
    <property type="match status" value="1"/>
</dbReference>
<protein>
    <recommendedName>
        <fullName evidence="7">tRNA-dihydrouridine synthase</fullName>
        <ecNumber evidence="7">1.3.1.-</ecNumber>
    </recommendedName>
</protein>
<dbReference type="InterPro" id="IPR001269">
    <property type="entry name" value="DUS_fam"/>
</dbReference>
<dbReference type="EMBL" id="ADLE01000008">
    <property type="protein sequence ID" value="EJZ64592.1"/>
    <property type="molecule type" value="Genomic_DNA"/>
</dbReference>
<dbReference type="PIRSF" id="PIRSF006621">
    <property type="entry name" value="Dus"/>
    <property type="match status" value="1"/>
</dbReference>
<dbReference type="CDD" id="cd02801">
    <property type="entry name" value="DUS_like_FMN"/>
    <property type="match status" value="1"/>
</dbReference>
<keyword evidence="6 7" id="KW-0560">Oxidoreductase</keyword>
<evidence type="ECO:0000256" key="4">
    <source>
        <dbReference type="ARBA" id="ARBA00022694"/>
    </source>
</evidence>
<keyword evidence="4 7" id="KW-0819">tRNA processing</keyword>
<comment type="caution">
    <text evidence="11">The sequence shown here is derived from an EMBL/GenBank/DDBJ whole genome shotgun (WGS) entry which is preliminary data.</text>
</comment>
<sequence length="314" mass="36286">MSLPVYFAPLQGYTDVVYRKAHAALFGGIAAYYTPFVRIEKGDFRRKDLRDIDFENNRGVPVVPQAIASESDELRRIVDCMASLGYTRVDINLGCPFPILAYRHKGSGILPFPDEVERLLRPLESYDSLEFSVKMRLGWEEPSEALRLLPLFESLPLRQITLHARLGKQQYKGCVDMESFGRFYDACPIPLVYNGDLTTVEEMVAVEREFPRLSGLMVGRGLLAKPWLAEEYGNENFSRENSYRRVASLHERVFTDYETLLQGEHQLLTRMMSFWEYLLPDMEKRLRKRLSKSRNVKDYTEAVNLLFSSLEGKN</sequence>
<gene>
    <name evidence="11" type="ORF">HMPREF9448_01072</name>
</gene>
<evidence type="ECO:0000259" key="10">
    <source>
        <dbReference type="Pfam" id="PF01207"/>
    </source>
</evidence>
<dbReference type="GO" id="GO:0050660">
    <property type="term" value="F:flavin adenine dinucleotide binding"/>
    <property type="evidence" value="ECO:0007669"/>
    <property type="project" value="InterPro"/>
</dbReference>
<dbReference type="STRING" id="742726.HMPREF9448_01072"/>
<feature type="binding site" evidence="9">
    <location>
        <begin position="219"/>
        <end position="220"/>
    </location>
    <ligand>
        <name>FMN</name>
        <dbReference type="ChEBI" id="CHEBI:58210"/>
    </ligand>
</feature>